<proteinExistence type="predicted"/>
<name>A0A1M6KLM6_9FIRM</name>
<accession>A0A1M6KLM6</accession>
<dbReference type="RefSeq" id="WP_073272566.1">
    <property type="nucleotide sequence ID" value="NZ_FRAC01000006.1"/>
</dbReference>
<evidence type="ECO:0000313" key="2">
    <source>
        <dbReference type="Proteomes" id="UP000184386"/>
    </source>
</evidence>
<keyword evidence="2" id="KW-1185">Reference proteome</keyword>
<evidence type="ECO:0000313" key="1">
    <source>
        <dbReference type="EMBL" id="SHJ59835.1"/>
    </source>
</evidence>
<dbReference type="AlphaFoldDB" id="A0A1M6KLM6"/>
<organism evidence="1 2">
    <name type="scientific">Anaerocolumna jejuensis DSM 15929</name>
    <dbReference type="NCBI Taxonomy" id="1121322"/>
    <lineage>
        <taxon>Bacteria</taxon>
        <taxon>Bacillati</taxon>
        <taxon>Bacillota</taxon>
        <taxon>Clostridia</taxon>
        <taxon>Lachnospirales</taxon>
        <taxon>Lachnospiraceae</taxon>
        <taxon>Anaerocolumna</taxon>
    </lineage>
</organism>
<dbReference type="EMBL" id="FRAC01000006">
    <property type="protein sequence ID" value="SHJ59835.1"/>
    <property type="molecule type" value="Genomic_DNA"/>
</dbReference>
<sequence>MLDKKAQVHARLDSKQLAVLQTYVAKYNMSQELMIGKKIDNLRLPKEKQVARIIYRIEEETTPTGWYVTPAQKVKLGRYAELWGITKTEVIKRIIDGMARELGM</sequence>
<dbReference type="Proteomes" id="UP000184386">
    <property type="component" value="Unassembled WGS sequence"/>
</dbReference>
<protein>
    <submittedName>
        <fullName evidence="1">Uncharacterized protein</fullName>
    </submittedName>
</protein>
<dbReference type="STRING" id="1121322.SAMN02745136_00497"/>
<reference evidence="1 2" key="1">
    <citation type="submission" date="2016-11" db="EMBL/GenBank/DDBJ databases">
        <authorList>
            <person name="Jaros S."/>
            <person name="Januszkiewicz K."/>
            <person name="Wedrychowicz H."/>
        </authorList>
    </citation>
    <scope>NUCLEOTIDE SEQUENCE [LARGE SCALE GENOMIC DNA]</scope>
    <source>
        <strain evidence="1 2">DSM 15929</strain>
    </source>
</reference>
<gene>
    <name evidence="1" type="ORF">SAMN02745136_00497</name>
</gene>